<evidence type="ECO:0000313" key="2">
    <source>
        <dbReference type="Proteomes" id="UP000015106"/>
    </source>
</evidence>
<reference evidence="1" key="3">
    <citation type="submission" date="2022-06" db="UniProtKB">
        <authorList>
            <consortium name="EnsemblPlants"/>
        </authorList>
    </citation>
    <scope>IDENTIFICATION</scope>
</reference>
<reference evidence="2" key="1">
    <citation type="journal article" date="2013" name="Nature">
        <title>Draft genome of the wheat A-genome progenitor Triticum urartu.</title>
        <authorList>
            <person name="Ling H.Q."/>
            <person name="Zhao S."/>
            <person name="Liu D."/>
            <person name="Wang J."/>
            <person name="Sun H."/>
            <person name="Zhang C."/>
            <person name="Fan H."/>
            <person name="Li D."/>
            <person name="Dong L."/>
            <person name="Tao Y."/>
            <person name="Gao C."/>
            <person name="Wu H."/>
            <person name="Li Y."/>
            <person name="Cui Y."/>
            <person name="Guo X."/>
            <person name="Zheng S."/>
            <person name="Wang B."/>
            <person name="Yu K."/>
            <person name="Liang Q."/>
            <person name="Yang W."/>
            <person name="Lou X."/>
            <person name="Chen J."/>
            <person name="Feng M."/>
            <person name="Jian J."/>
            <person name="Zhang X."/>
            <person name="Luo G."/>
            <person name="Jiang Y."/>
            <person name="Liu J."/>
            <person name="Wang Z."/>
            <person name="Sha Y."/>
            <person name="Zhang B."/>
            <person name="Wu H."/>
            <person name="Tang D."/>
            <person name="Shen Q."/>
            <person name="Xue P."/>
            <person name="Zou S."/>
            <person name="Wang X."/>
            <person name="Liu X."/>
            <person name="Wang F."/>
            <person name="Yang Y."/>
            <person name="An X."/>
            <person name="Dong Z."/>
            <person name="Zhang K."/>
            <person name="Zhang X."/>
            <person name="Luo M.C."/>
            <person name="Dvorak J."/>
            <person name="Tong Y."/>
            <person name="Wang J."/>
            <person name="Yang H."/>
            <person name="Li Z."/>
            <person name="Wang D."/>
            <person name="Zhang A."/>
            <person name="Wang J."/>
        </authorList>
    </citation>
    <scope>NUCLEOTIDE SEQUENCE</scope>
    <source>
        <strain evidence="2">cv. G1812</strain>
    </source>
</reference>
<proteinExistence type="predicted"/>
<reference evidence="1" key="2">
    <citation type="submission" date="2018-03" db="EMBL/GenBank/DDBJ databases">
        <title>The Triticum urartu genome reveals the dynamic nature of wheat genome evolution.</title>
        <authorList>
            <person name="Ling H."/>
            <person name="Ma B."/>
            <person name="Shi X."/>
            <person name="Liu H."/>
            <person name="Dong L."/>
            <person name="Sun H."/>
            <person name="Cao Y."/>
            <person name="Gao Q."/>
            <person name="Zheng S."/>
            <person name="Li Y."/>
            <person name="Yu Y."/>
            <person name="Du H."/>
            <person name="Qi M."/>
            <person name="Li Y."/>
            <person name="Yu H."/>
            <person name="Cui Y."/>
            <person name="Wang N."/>
            <person name="Chen C."/>
            <person name="Wu H."/>
            <person name="Zhao Y."/>
            <person name="Zhang J."/>
            <person name="Li Y."/>
            <person name="Zhou W."/>
            <person name="Zhang B."/>
            <person name="Hu W."/>
            <person name="Eijk M."/>
            <person name="Tang J."/>
            <person name="Witsenboer H."/>
            <person name="Zhao S."/>
            <person name="Li Z."/>
            <person name="Zhang A."/>
            <person name="Wang D."/>
            <person name="Liang C."/>
        </authorList>
    </citation>
    <scope>NUCLEOTIDE SEQUENCE [LARGE SCALE GENOMIC DNA]</scope>
    <source>
        <strain evidence="1">cv. G1812</strain>
    </source>
</reference>
<keyword evidence="2" id="KW-1185">Reference proteome</keyword>
<accession>A0A8R7PW10</accession>
<dbReference type="Gramene" id="TuG1812G0300003736.01.T01">
    <property type="protein sequence ID" value="TuG1812G0300003736.01.T01.cds351846"/>
    <property type="gene ID" value="TuG1812G0300003736.01"/>
</dbReference>
<dbReference type="AlphaFoldDB" id="A0A8R7PW10"/>
<name>A0A8R7PW10_TRIUA</name>
<evidence type="ECO:0000313" key="1">
    <source>
        <dbReference type="EnsemblPlants" id="TuG1812G0300003736.01.T01.cds351846"/>
    </source>
</evidence>
<dbReference type="EnsemblPlants" id="TuG1812G0300003736.01.T01">
    <property type="protein sequence ID" value="TuG1812G0300003736.01.T01.cds351846"/>
    <property type="gene ID" value="TuG1812G0300003736.01"/>
</dbReference>
<organism evidence="1 2">
    <name type="scientific">Triticum urartu</name>
    <name type="common">Red wild einkorn</name>
    <name type="synonym">Crithodium urartu</name>
    <dbReference type="NCBI Taxonomy" id="4572"/>
    <lineage>
        <taxon>Eukaryota</taxon>
        <taxon>Viridiplantae</taxon>
        <taxon>Streptophyta</taxon>
        <taxon>Embryophyta</taxon>
        <taxon>Tracheophyta</taxon>
        <taxon>Spermatophyta</taxon>
        <taxon>Magnoliopsida</taxon>
        <taxon>Liliopsida</taxon>
        <taxon>Poales</taxon>
        <taxon>Poaceae</taxon>
        <taxon>BOP clade</taxon>
        <taxon>Pooideae</taxon>
        <taxon>Triticodae</taxon>
        <taxon>Triticeae</taxon>
        <taxon>Triticinae</taxon>
        <taxon>Triticum</taxon>
    </lineage>
</organism>
<sequence>MRAISMSMVDLTILGVSGKVFHPNERVHLERVDERGQDRATRHIQGVERIAVIQELPAVIQAVGL</sequence>
<dbReference type="Proteomes" id="UP000015106">
    <property type="component" value="Chromosome 3"/>
</dbReference>
<protein>
    <submittedName>
        <fullName evidence="1">Uncharacterized protein</fullName>
    </submittedName>
</protein>